<evidence type="ECO:0000256" key="8">
    <source>
        <dbReference type="RuleBase" id="RU363041"/>
    </source>
</evidence>
<evidence type="ECO:0000256" key="2">
    <source>
        <dbReference type="ARBA" id="ARBA00009142"/>
    </source>
</evidence>
<reference evidence="9 10" key="1">
    <citation type="submission" date="2016-03" db="EMBL/GenBank/DDBJ databases">
        <title>Complete genome sequence of Shewanella psychrophila WP2, a deep sea bacterium isolated from west Pacific sediment.</title>
        <authorList>
            <person name="Xu G."/>
            <person name="Jian H."/>
        </authorList>
    </citation>
    <scope>NUCLEOTIDE SEQUENCE [LARGE SCALE GENOMIC DNA]</scope>
    <source>
        <strain evidence="9 10">WP2</strain>
    </source>
</reference>
<keyword evidence="4 8" id="KW-1003">Cell membrane</keyword>
<proteinExistence type="inferred from homology"/>
<accession>A0A1S6HRF8</accession>
<name>A0A1S6HRF8_9GAMM</name>
<gene>
    <name evidence="9" type="ORF">Sps_02958</name>
</gene>
<dbReference type="InterPro" id="IPR002781">
    <property type="entry name" value="TM_pro_TauE-like"/>
</dbReference>
<evidence type="ECO:0000256" key="6">
    <source>
        <dbReference type="ARBA" id="ARBA00022989"/>
    </source>
</evidence>
<dbReference type="STRING" id="225848.Sps_02958"/>
<dbReference type="AlphaFoldDB" id="A0A1S6HRF8"/>
<keyword evidence="3" id="KW-0813">Transport</keyword>
<organism evidence="9 10">
    <name type="scientific">Shewanella psychrophila</name>
    <dbReference type="NCBI Taxonomy" id="225848"/>
    <lineage>
        <taxon>Bacteria</taxon>
        <taxon>Pseudomonadati</taxon>
        <taxon>Pseudomonadota</taxon>
        <taxon>Gammaproteobacteria</taxon>
        <taxon>Alteromonadales</taxon>
        <taxon>Shewanellaceae</taxon>
        <taxon>Shewanella</taxon>
    </lineage>
</organism>
<keyword evidence="5 8" id="KW-0812">Transmembrane</keyword>
<comment type="subcellular location">
    <subcellularLocation>
        <location evidence="1 8">Cell membrane</location>
        <topology evidence="1 8">Multi-pass membrane protein</topology>
    </subcellularLocation>
</comment>
<keyword evidence="10" id="KW-1185">Reference proteome</keyword>
<evidence type="ECO:0000256" key="1">
    <source>
        <dbReference type="ARBA" id="ARBA00004651"/>
    </source>
</evidence>
<evidence type="ECO:0000256" key="3">
    <source>
        <dbReference type="ARBA" id="ARBA00022448"/>
    </source>
</evidence>
<feature type="transmembrane region" description="Helical" evidence="8">
    <location>
        <begin position="177"/>
        <end position="201"/>
    </location>
</feature>
<feature type="transmembrane region" description="Helical" evidence="8">
    <location>
        <begin position="150"/>
        <end position="171"/>
    </location>
</feature>
<feature type="transmembrane region" description="Helical" evidence="8">
    <location>
        <begin position="213"/>
        <end position="234"/>
    </location>
</feature>
<keyword evidence="7 8" id="KW-0472">Membrane</keyword>
<evidence type="ECO:0000313" key="10">
    <source>
        <dbReference type="Proteomes" id="UP000189545"/>
    </source>
</evidence>
<evidence type="ECO:0000256" key="5">
    <source>
        <dbReference type="ARBA" id="ARBA00022692"/>
    </source>
</evidence>
<feature type="transmembrane region" description="Helical" evidence="8">
    <location>
        <begin position="272"/>
        <end position="289"/>
    </location>
</feature>
<feature type="transmembrane region" description="Helical" evidence="8">
    <location>
        <begin position="240"/>
        <end position="260"/>
    </location>
</feature>
<comment type="similarity">
    <text evidence="2 8">Belongs to the 4-toluene sulfonate uptake permease (TSUP) (TC 2.A.102) family.</text>
</comment>
<evidence type="ECO:0000256" key="4">
    <source>
        <dbReference type="ARBA" id="ARBA00022475"/>
    </source>
</evidence>
<protein>
    <recommendedName>
        <fullName evidence="8">Probable membrane transporter protein</fullName>
    </recommendedName>
</protein>
<dbReference type="PANTHER" id="PTHR30269:SF37">
    <property type="entry name" value="MEMBRANE TRANSPORTER PROTEIN"/>
    <property type="match status" value="1"/>
</dbReference>
<dbReference type="Proteomes" id="UP000189545">
    <property type="component" value="Chromosome"/>
</dbReference>
<evidence type="ECO:0000313" key="9">
    <source>
        <dbReference type="EMBL" id="AQS38105.1"/>
    </source>
</evidence>
<dbReference type="PANTHER" id="PTHR30269">
    <property type="entry name" value="TRANSMEMBRANE PROTEIN YFCA"/>
    <property type="match status" value="1"/>
</dbReference>
<dbReference type="GO" id="GO:0005886">
    <property type="term" value="C:plasma membrane"/>
    <property type="evidence" value="ECO:0007669"/>
    <property type="project" value="UniProtKB-SubCell"/>
</dbReference>
<dbReference type="EMBL" id="CP014782">
    <property type="protein sequence ID" value="AQS38105.1"/>
    <property type="molecule type" value="Genomic_DNA"/>
</dbReference>
<dbReference type="InterPro" id="IPR052017">
    <property type="entry name" value="TSUP"/>
</dbReference>
<feature type="transmembrane region" description="Helical" evidence="8">
    <location>
        <begin position="123"/>
        <end position="143"/>
    </location>
</feature>
<keyword evidence="6 8" id="KW-1133">Transmembrane helix</keyword>
<dbReference type="KEGG" id="spsw:Sps_02958"/>
<feature type="transmembrane region" description="Helical" evidence="8">
    <location>
        <begin position="57"/>
        <end position="81"/>
    </location>
</feature>
<dbReference type="Pfam" id="PF01925">
    <property type="entry name" value="TauE"/>
    <property type="match status" value="1"/>
</dbReference>
<feature type="transmembrane region" description="Helical" evidence="8">
    <location>
        <begin position="93"/>
        <end position="111"/>
    </location>
</feature>
<evidence type="ECO:0000256" key="7">
    <source>
        <dbReference type="ARBA" id="ARBA00023136"/>
    </source>
</evidence>
<sequence>MRSLFASTLVSTLQKQSSPTKRLISKPFILINKANALTITVQLRENAVLSMIDPTTLALASLIIFCGALTQSLIGFGLAIVASPLLYIVDPELVPAPVIIMGFSISLLTLFRERGALEFNGLQYALLGRIPGGFLGAGLLIYAPQPILGLAISGIVATAVILSLLKFNIAVNRKSLFGAGVISGVFGNIAAIGGPPLAILLSGKDARQFRAALSAFFIFSSLIALVILGITGLLSIKHLWLSLLLLPSVILGYVVAGRLIGHVDKDKTRKATLILCSICATILAVKSLMELG</sequence>